<sequence length="435" mass="47705">MVLTRRLLYVALALSVVVVALPVAWAWWTCLTLLVGLIVVDMMLAGSPRQVRVERVPGAAVRLSRTTTAESVLHHSGRRRLRGSVKDGWQPSAGSLRPVTPVDIPPGGLRRVSVPLRPSRRGDLVSSTLAVRSLGPLGLAGRQVVHRSRHLQRVLPPFRSRKHLPSKLQRLRELDGQTAVQIRGAGTEFDSLRDYVRGDDVRSIDWRATARRRTGAGHNLVVRTWRPERDRRVILCLDSSRTSAARIDDEPRLDTGMEASLLLGVLAAGAGDRVDFIGFDRGIVARARSSSSGDFLHQMVNAMATMDPELVEADFSQLPSHVEAISSQRALVVVLTSLESGSLEEGLLPVLPALTAKHLVLLAAVRDPDLDRRTVERATATEVYRAAAAEREIIEREAKKAQLVSMGVEVVDATPHELPPQLADTYIRLKATGRL</sequence>
<comment type="caution">
    <text evidence="3">The sequence shown here is derived from an EMBL/GenBank/DDBJ whole genome shotgun (WGS) entry which is preliminary data.</text>
</comment>
<dbReference type="EMBL" id="BAAAVT010000017">
    <property type="protein sequence ID" value="GAA3072178.1"/>
    <property type="molecule type" value="Genomic_DNA"/>
</dbReference>
<proteinExistence type="predicted"/>
<dbReference type="Pfam" id="PF01882">
    <property type="entry name" value="DUF58"/>
    <property type="match status" value="1"/>
</dbReference>
<evidence type="ECO:0000313" key="4">
    <source>
        <dbReference type="Proteomes" id="UP001500236"/>
    </source>
</evidence>
<protein>
    <submittedName>
        <fullName evidence="3">DUF58 domain-containing protein</fullName>
    </submittedName>
</protein>
<keyword evidence="1" id="KW-1133">Transmembrane helix</keyword>
<evidence type="ECO:0000256" key="1">
    <source>
        <dbReference type="SAM" id="Phobius"/>
    </source>
</evidence>
<dbReference type="InterPro" id="IPR002881">
    <property type="entry name" value="DUF58"/>
</dbReference>
<dbReference type="PANTHER" id="PTHR33608:SF3">
    <property type="entry name" value="SLR2013 PROTEIN"/>
    <property type="match status" value="1"/>
</dbReference>
<dbReference type="Proteomes" id="UP001500236">
    <property type="component" value="Unassembled WGS sequence"/>
</dbReference>
<organism evidence="3 4">
    <name type="scientific">Nesterenkonia aethiopica</name>
    <dbReference type="NCBI Taxonomy" id="269144"/>
    <lineage>
        <taxon>Bacteria</taxon>
        <taxon>Bacillati</taxon>
        <taxon>Actinomycetota</taxon>
        <taxon>Actinomycetes</taxon>
        <taxon>Micrococcales</taxon>
        <taxon>Micrococcaceae</taxon>
        <taxon>Nesterenkonia</taxon>
    </lineage>
</organism>
<keyword evidence="1" id="KW-0812">Transmembrane</keyword>
<accession>A0ABP6M1L1</accession>
<name>A0ABP6M1L1_9MICC</name>
<reference evidence="4" key="1">
    <citation type="journal article" date="2019" name="Int. J. Syst. Evol. Microbiol.">
        <title>The Global Catalogue of Microorganisms (GCM) 10K type strain sequencing project: providing services to taxonomists for standard genome sequencing and annotation.</title>
        <authorList>
            <consortium name="The Broad Institute Genomics Platform"/>
            <consortium name="The Broad Institute Genome Sequencing Center for Infectious Disease"/>
            <person name="Wu L."/>
            <person name="Ma J."/>
        </authorList>
    </citation>
    <scope>NUCLEOTIDE SEQUENCE [LARGE SCALE GENOMIC DNA]</scope>
    <source>
        <strain evidence="4">JCM 14309</strain>
    </source>
</reference>
<dbReference type="RefSeq" id="WP_344682654.1">
    <property type="nucleotide sequence ID" value="NZ_BAAAVT010000017.1"/>
</dbReference>
<keyword evidence="1" id="KW-0472">Membrane</keyword>
<evidence type="ECO:0000259" key="2">
    <source>
        <dbReference type="Pfam" id="PF01882"/>
    </source>
</evidence>
<feature type="transmembrane region" description="Helical" evidence="1">
    <location>
        <begin position="7"/>
        <end position="28"/>
    </location>
</feature>
<dbReference type="PANTHER" id="PTHR33608">
    <property type="entry name" value="BLL2464 PROTEIN"/>
    <property type="match status" value="1"/>
</dbReference>
<keyword evidence="4" id="KW-1185">Reference proteome</keyword>
<evidence type="ECO:0000313" key="3">
    <source>
        <dbReference type="EMBL" id="GAA3072178.1"/>
    </source>
</evidence>
<feature type="domain" description="DUF58" evidence="2">
    <location>
        <begin position="192"/>
        <end position="368"/>
    </location>
</feature>
<gene>
    <name evidence="3" type="ORF">GCM10010529_25410</name>
</gene>